<accession>A0A2G3A5E8</accession>
<gene>
    <name evidence="3" type="ORF">T459_04534</name>
</gene>
<dbReference type="GO" id="GO:0030170">
    <property type="term" value="F:pyridoxal phosphate binding"/>
    <property type="evidence" value="ECO:0007669"/>
    <property type="project" value="InterPro"/>
</dbReference>
<proteinExistence type="predicted"/>
<sequence>MILKSKSVDFVLGNEEDDKLVLDAIDEFFNGDGAVGGGSGANDAPLTIFKTNHYEYDHAGYIDFASPSECSACKCQDCRAKHNVVINAINTLTAFVKELTSKRLFIPSKRILFPSTLLDIKAKRRRKVISKALSSNQKAKLQLLYPSRGPLSYRQRHNLPESWLAQNPDAAGFKRNGQSIFRELALFQDYHGLPAFKDASVQFMAEIRGNKVSFDSNKLVLTAGATSANETLIFDRDLKWRTGAEIVPIQCTSSTGFRITGSALEEAYQEAERRNLRVKGVLVTNPLNPLGTTLSKHELELLLTFIATKCIHLISDEIYSGTVLNSPKFVSVMEVLIENNYMYTDVWD</sequence>
<dbReference type="InterPro" id="IPR015424">
    <property type="entry name" value="PyrdxlP-dep_Trfase"/>
</dbReference>
<dbReference type="InterPro" id="IPR050478">
    <property type="entry name" value="Ethylene_sulfur-biosynth"/>
</dbReference>
<dbReference type="SUPFAM" id="SSF53383">
    <property type="entry name" value="PLP-dependent transferases"/>
    <property type="match status" value="1"/>
</dbReference>
<evidence type="ECO:0000313" key="3">
    <source>
        <dbReference type="EMBL" id="PHT89421.1"/>
    </source>
</evidence>
<reference evidence="3 4" key="1">
    <citation type="journal article" date="2014" name="Nat. Genet.">
        <title>Genome sequence of the hot pepper provides insights into the evolution of pungency in Capsicum species.</title>
        <authorList>
            <person name="Kim S."/>
            <person name="Park M."/>
            <person name="Yeom S.I."/>
            <person name="Kim Y.M."/>
            <person name="Lee J.M."/>
            <person name="Lee H.A."/>
            <person name="Seo E."/>
            <person name="Choi J."/>
            <person name="Cheong K."/>
            <person name="Kim K.T."/>
            <person name="Jung K."/>
            <person name="Lee G.W."/>
            <person name="Oh S.K."/>
            <person name="Bae C."/>
            <person name="Kim S.B."/>
            <person name="Lee H.Y."/>
            <person name="Kim S.Y."/>
            <person name="Kim M.S."/>
            <person name="Kang B.C."/>
            <person name="Jo Y.D."/>
            <person name="Yang H.B."/>
            <person name="Jeong H.J."/>
            <person name="Kang W.H."/>
            <person name="Kwon J.K."/>
            <person name="Shin C."/>
            <person name="Lim J.Y."/>
            <person name="Park J.H."/>
            <person name="Huh J.H."/>
            <person name="Kim J.S."/>
            <person name="Kim B.D."/>
            <person name="Cohen O."/>
            <person name="Paran I."/>
            <person name="Suh M.C."/>
            <person name="Lee S.B."/>
            <person name="Kim Y.K."/>
            <person name="Shin Y."/>
            <person name="Noh S.J."/>
            <person name="Park J."/>
            <person name="Seo Y.S."/>
            <person name="Kwon S.Y."/>
            <person name="Kim H.A."/>
            <person name="Park J.M."/>
            <person name="Kim H.J."/>
            <person name="Choi S.B."/>
            <person name="Bosland P.W."/>
            <person name="Reeves G."/>
            <person name="Jo S.H."/>
            <person name="Lee B.W."/>
            <person name="Cho H.T."/>
            <person name="Choi H.S."/>
            <person name="Lee M.S."/>
            <person name="Yu Y."/>
            <person name="Do Choi Y."/>
            <person name="Park B.S."/>
            <person name="van Deynze A."/>
            <person name="Ashrafi H."/>
            <person name="Hill T."/>
            <person name="Kim W.T."/>
            <person name="Pai H.S."/>
            <person name="Ahn H.K."/>
            <person name="Yeam I."/>
            <person name="Giovannoni J.J."/>
            <person name="Rose J.K."/>
            <person name="Sorensen I."/>
            <person name="Lee S.J."/>
            <person name="Kim R.W."/>
            <person name="Choi I.Y."/>
            <person name="Choi B.S."/>
            <person name="Lim J.S."/>
            <person name="Lee Y.H."/>
            <person name="Choi D."/>
        </authorList>
    </citation>
    <scope>NUCLEOTIDE SEQUENCE [LARGE SCALE GENOMIC DNA]</scope>
    <source>
        <strain evidence="4">cv. CM334</strain>
    </source>
</reference>
<dbReference type="EMBL" id="AYRZ02000002">
    <property type="protein sequence ID" value="PHT89421.1"/>
    <property type="molecule type" value="Genomic_DNA"/>
</dbReference>
<keyword evidence="4" id="KW-1185">Reference proteome</keyword>
<dbReference type="STRING" id="4072.A0A2G3A5E8"/>
<dbReference type="Pfam" id="PF00155">
    <property type="entry name" value="Aminotran_1_2"/>
    <property type="match status" value="1"/>
</dbReference>
<keyword evidence="1" id="KW-0663">Pyridoxal phosphate</keyword>
<dbReference type="InterPro" id="IPR004839">
    <property type="entry name" value="Aminotransferase_I/II_large"/>
</dbReference>
<comment type="caution">
    <text evidence="3">The sequence shown here is derived from an EMBL/GenBank/DDBJ whole genome shotgun (WGS) entry which is preliminary data.</text>
</comment>
<reference evidence="3 4" key="2">
    <citation type="journal article" date="2017" name="Genome Biol.">
        <title>New reference genome sequences of hot pepper reveal the massive evolution of plant disease-resistance genes by retroduplication.</title>
        <authorList>
            <person name="Kim S."/>
            <person name="Park J."/>
            <person name="Yeom S.I."/>
            <person name="Kim Y.M."/>
            <person name="Seo E."/>
            <person name="Kim K.T."/>
            <person name="Kim M.S."/>
            <person name="Lee J.M."/>
            <person name="Cheong K."/>
            <person name="Shin H.S."/>
            <person name="Kim S.B."/>
            <person name="Han K."/>
            <person name="Lee J."/>
            <person name="Park M."/>
            <person name="Lee H.A."/>
            <person name="Lee H.Y."/>
            <person name="Lee Y."/>
            <person name="Oh S."/>
            <person name="Lee J.H."/>
            <person name="Choi E."/>
            <person name="Choi E."/>
            <person name="Lee S.E."/>
            <person name="Jeon J."/>
            <person name="Kim H."/>
            <person name="Choi G."/>
            <person name="Song H."/>
            <person name="Lee J."/>
            <person name="Lee S.C."/>
            <person name="Kwon J.K."/>
            <person name="Lee H.Y."/>
            <person name="Koo N."/>
            <person name="Hong Y."/>
            <person name="Kim R.W."/>
            <person name="Kang W.H."/>
            <person name="Huh J.H."/>
            <person name="Kang B.C."/>
            <person name="Yang T.J."/>
            <person name="Lee Y.H."/>
            <person name="Bennetzen J.L."/>
            <person name="Choi D."/>
        </authorList>
    </citation>
    <scope>NUCLEOTIDE SEQUENCE [LARGE SCALE GENOMIC DNA]</scope>
    <source>
        <strain evidence="4">cv. CM334</strain>
    </source>
</reference>
<evidence type="ECO:0000259" key="2">
    <source>
        <dbReference type="Pfam" id="PF00155"/>
    </source>
</evidence>
<dbReference type="InterPro" id="IPR015421">
    <property type="entry name" value="PyrdxlP-dep_Trfase_major"/>
</dbReference>
<dbReference type="Gramene" id="PHT89421">
    <property type="protein sequence ID" value="PHT89421"/>
    <property type="gene ID" value="T459_04534"/>
</dbReference>
<feature type="domain" description="Aminotransferase class I/classII large" evidence="2">
    <location>
        <begin position="234"/>
        <end position="332"/>
    </location>
</feature>
<dbReference type="PRINTS" id="PR00753">
    <property type="entry name" value="ACCSYNTHASE"/>
</dbReference>
<protein>
    <submittedName>
        <fullName evidence="3">1-aminocyclopropane-1-carboxylate synthase 3</fullName>
    </submittedName>
</protein>
<dbReference type="Gene3D" id="3.40.640.10">
    <property type="entry name" value="Type I PLP-dependent aspartate aminotransferase-like (Major domain)"/>
    <property type="match status" value="1"/>
</dbReference>
<dbReference type="AlphaFoldDB" id="A0A2G3A5E8"/>
<evidence type="ECO:0000313" key="4">
    <source>
        <dbReference type="Proteomes" id="UP000222542"/>
    </source>
</evidence>
<dbReference type="PANTHER" id="PTHR43795:SF81">
    <property type="entry name" value="1-AMINOCYCLOPROPANE-1-CARBOXYLATE SYNTHASE 8"/>
    <property type="match status" value="1"/>
</dbReference>
<dbReference type="Proteomes" id="UP000222542">
    <property type="component" value="Unassembled WGS sequence"/>
</dbReference>
<evidence type="ECO:0000256" key="1">
    <source>
        <dbReference type="ARBA" id="ARBA00022898"/>
    </source>
</evidence>
<dbReference type="PANTHER" id="PTHR43795">
    <property type="entry name" value="BIFUNCTIONAL ASPARTATE AMINOTRANSFERASE AND GLUTAMATE/ASPARTATE-PREPHENATE AMINOTRANSFERASE-RELATED"/>
    <property type="match status" value="1"/>
</dbReference>
<name>A0A2G3A5E8_CAPAN</name>
<organism evidence="3 4">
    <name type="scientific">Capsicum annuum</name>
    <name type="common">Capsicum pepper</name>
    <dbReference type="NCBI Taxonomy" id="4072"/>
    <lineage>
        <taxon>Eukaryota</taxon>
        <taxon>Viridiplantae</taxon>
        <taxon>Streptophyta</taxon>
        <taxon>Embryophyta</taxon>
        <taxon>Tracheophyta</taxon>
        <taxon>Spermatophyta</taxon>
        <taxon>Magnoliopsida</taxon>
        <taxon>eudicotyledons</taxon>
        <taxon>Gunneridae</taxon>
        <taxon>Pentapetalae</taxon>
        <taxon>asterids</taxon>
        <taxon>lamiids</taxon>
        <taxon>Solanales</taxon>
        <taxon>Solanaceae</taxon>
        <taxon>Solanoideae</taxon>
        <taxon>Capsiceae</taxon>
        <taxon>Capsicum</taxon>
    </lineage>
</organism>